<gene>
    <name evidence="2" type="ORF">JIN85_07350</name>
</gene>
<evidence type="ECO:0000256" key="1">
    <source>
        <dbReference type="SAM" id="Phobius"/>
    </source>
</evidence>
<organism evidence="2 3">
    <name type="scientific">Luteolibacter pohnpeiensis</name>
    <dbReference type="NCBI Taxonomy" id="454153"/>
    <lineage>
        <taxon>Bacteria</taxon>
        <taxon>Pseudomonadati</taxon>
        <taxon>Verrucomicrobiota</taxon>
        <taxon>Verrucomicrobiia</taxon>
        <taxon>Verrucomicrobiales</taxon>
        <taxon>Verrucomicrobiaceae</taxon>
        <taxon>Luteolibacter</taxon>
    </lineage>
</organism>
<comment type="caution">
    <text evidence="2">The sequence shown here is derived from an EMBL/GenBank/DDBJ whole genome shotgun (WGS) entry which is preliminary data.</text>
</comment>
<evidence type="ECO:0000313" key="2">
    <source>
        <dbReference type="EMBL" id="MBK1882224.1"/>
    </source>
</evidence>
<dbReference type="AlphaFoldDB" id="A0A934S6S5"/>
<keyword evidence="1" id="KW-0812">Transmembrane</keyword>
<proteinExistence type="predicted"/>
<feature type="transmembrane region" description="Helical" evidence="1">
    <location>
        <begin position="77"/>
        <end position="104"/>
    </location>
</feature>
<name>A0A934S6S5_9BACT</name>
<reference evidence="2" key="1">
    <citation type="submission" date="2021-01" db="EMBL/GenBank/DDBJ databases">
        <title>Modified the classification status of verrucomicrobia.</title>
        <authorList>
            <person name="Feng X."/>
        </authorList>
    </citation>
    <scope>NUCLEOTIDE SEQUENCE</scope>
    <source>
        <strain evidence="2">KCTC 22041</strain>
    </source>
</reference>
<evidence type="ECO:0000313" key="3">
    <source>
        <dbReference type="Proteomes" id="UP000603141"/>
    </source>
</evidence>
<keyword evidence="1" id="KW-0472">Membrane</keyword>
<feature type="transmembrane region" description="Helical" evidence="1">
    <location>
        <begin position="53"/>
        <end position="71"/>
    </location>
</feature>
<keyword evidence="1" id="KW-1133">Transmembrane helix</keyword>
<sequence>MYCYLGILTYIVINFLLGSIQIDSKFYLYSSVIFAFATYYPKVEIRLMMLIPVQVRFIAIGTVFLILLPVLKHPISLVVWIPLLLIYFSNYILFVGIPALRGGARLAQSAKRRRAFKSKQIPDSEAFHRCAVCKRTDVSDPELEFRIGADGREYCEEHLPKP</sequence>
<accession>A0A934S6S5</accession>
<protein>
    <submittedName>
        <fullName evidence="2">Uncharacterized protein</fullName>
    </submittedName>
</protein>
<dbReference type="RefSeq" id="WP_200269147.1">
    <property type="nucleotide sequence ID" value="NZ_JAENIJ010000008.1"/>
</dbReference>
<dbReference type="Proteomes" id="UP000603141">
    <property type="component" value="Unassembled WGS sequence"/>
</dbReference>
<keyword evidence="3" id="KW-1185">Reference proteome</keyword>
<dbReference type="EMBL" id="JAENIJ010000008">
    <property type="protein sequence ID" value="MBK1882224.1"/>
    <property type="molecule type" value="Genomic_DNA"/>
</dbReference>